<dbReference type="PANTHER" id="PTHR11692:SF0">
    <property type="entry name" value="BIFUNCTIONAL PURINE BIOSYNTHESIS PROTEIN ATIC"/>
    <property type="match status" value="1"/>
</dbReference>
<dbReference type="Gene3D" id="3.40.50.1380">
    <property type="entry name" value="Methylglyoxal synthase-like domain"/>
    <property type="match status" value="1"/>
</dbReference>
<dbReference type="SUPFAM" id="SSF52335">
    <property type="entry name" value="Methylglyoxal synthase-like"/>
    <property type="match status" value="1"/>
</dbReference>
<proteinExistence type="predicted"/>
<dbReference type="InterPro" id="IPR011607">
    <property type="entry name" value="MGS-like_dom"/>
</dbReference>
<feature type="domain" description="MGS-like" evidence="1">
    <location>
        <begin position="1"/>
        <end position="87"/>
    </location>
</feature>
<dbReference type="GO" id="GO:0003937">
    <property type="term" value="F:IMP cyclohydrolase activity"/>
    <property type="evidence" value="ECO:0007669"/>
    <property type="project" value="InterPro"/>
</dbReference>
<evidence type="ECO:0000259" key="1">
    <source>
        <dbReference type="PROSITE" id="PS51855"/>
    </source>
</evidence>
<dbReference type="PANTHER" id="PTHR11692">
    <property type="entry name" value="BIFUNCTIONAL PURINE BIOSYNTHESIS PROTEIN PURH"/>
    <property type="match status" value="1"/>
</dbReference>
<reference evidence="2" key="1">
    <citation type="submission" date="2018-05" db="EMBL/GenBank/DDBJ databases">
        <authorList>
            <person name="Lanie J.A."/>
            <person name="Ng W.-L."/>
            <person name="Kazmierczak K.M."/>
            <person name="Andrzejewski T.M."/>
            <person name="Davidsen T.M."/>
            <person name="Wayne K.J."/>
            <person name="Tettelin H."/>
            <person name="Glass J.I."/>
            <person name="Rusch D."/>
            <person name="Podicherti R."/>
            <person name="Tsui H.-C.T."/>
            <person name="Winkler M.E."/>
        </authorList>
    </citation>
    <scope>NUCLEOTIDE SEQUENCE</scope>
</reference>
<dbReference type="Pfam" id="PF02142">
    <property type="entry name" value="MGS"/>
    <property type="match status" value="1"/>
</dbReference>
<dbReference type="SMART" id="SM00851">
    <property type="entry name" value="MGS"/>
    <property type="match status" value="1"/>
</dbReference>
<dbReference type="InterPro" id="IPR002695">
    <property type="entry name" value="PurH-like"/>
</dbReference>
<dbReference type="GO" id="GO:0004643">
    <property type="term" value="F:phosphoribosylaminoimidazolecarboxamide formyltransferase activity"/>
    <property type="evidence" value="ECO:0007669"/>
    <property type="project" value="InterPro"/>
</dbReference>
<dbReference type="EMBL" id="UINC01110696">
    <property type="protein sequence ID" value="SVC78376.1"/>
    <property type="molecule type" value="Genomic_DNA"/>
</dbReference>
<dbReference type="InterPro" id="IPR036914">
    <property type="entry name" value="MGS-like_dom_sf"/>
</dbReference>
<name>A0A382PYX4_9ZZZZ</name>
<evidence type="ECO:0000313" key="2">
    <source>
        <dbReference type="EMBL" id="SVC78376.1"/>
    </source>
</evidence>
<dbReference type="PROSITE" id="PS51855">
    <property type="entry name" value="MGS"/>
    <property type="match status" value="1"/>
</dbReference>
<protein>
    <recommendedName>
        <fullName evidence="1">MGS-like domain-containing protein</fullName>
    </recommendedName>
</protein>
<feature type="non-terminal residue" evidence="2">
    <location>
        <position position="102"/>
    </location>
</feature>
<dbReference type="GO" id="GO:0006189">
    <property type="term" value="P:'de novo' IMP biosynthetic process"/>
    <property type="evidence" value="ECO:0007669"/>
    <property type="project" value="TreeGrafter"/>
</dbReference>
<sequence length="102" mass="11669">MLDGRIKTLHPKIHAGILSIRSNKKHKKQLKYNNFEEIDLVIVNFYPLEEAVKKTINLDKIIKNIDIGGPTLVRAAAKNFKDVAVITSPLQYNNFLNEIKKN</sequence>
<dbReference type="AlphaFoldDB" id="A0A382PYX4"/>
<gene>
    <name evidence="2" type="ORF">METZ01_LOCUS331230</name>
</gene>
<organism evidence="2">
    <name type="scientific">marine metagenome</name>
    <dbReference type="NCBI Taxonomy" id="408172"/>
    <lineage>
        <taxon>unclassified sequences</taxon>
        <taxon>metagenomes</taxon>
        <taxon>ecological metagenomes</taxon>
    </lineage>
</organism>
<dbReference type="GO" id="GO:0005829">
    <property type="term" value="C:cytosol"/>
    <property type="evidence" value="ECO:0007669"/>
    <property type="project" value="TreeGrafter"/>
</dbReference>
<accession>A0A382PYX4</accession>